<dbReference type="Pfam" id="PF02426">
    <property type="entry name" value="MIase"/>
    <property type="match status" value="1"/>
</dbReference>
<feature type="domain" description="Muconolactone isomerase" evidence="1">
    <location>
        <begin position="1"/>
        <end position="89"/>
    </location>
</feature>
<evidence type="ECO:0000313" key="3">
    <source>
        <dbReference type="Proteomes" id="UP000317894"/>
    </source>
</evidence>
<proteinExistence type="predicted"/>
<comment type="caution">
    <text evidence="2">The sequence shown here is derived from an EMBL/GenBank/DDBJ whole genome shotgun (WGS) entry which is preliminary data.</text>
</comment>
<dbReference type="Proteomes" id="UP000317894">
    <property type="component" value="Unassembled WGS sequence"/>
</dbReference>
<organism evidence="2 3">
    <name type="scientific">Glacieibacterium frigidum</name>
    <dbReference type="NCBI Taxonomy" id="2593303"/>
    <lineage>
        <taxon>Bacteria</taxon>
        <taxon>Pseudomonadati</taxon>
        <taxon>Pseudomonadota</taxon>
        <taxon>Alphaproteobacteria</taxon>
        <taxon>Sphingomonadales</taxon>
        <taxon>Sphingosinicellaceae</taxon>
        <taxon>Glacieibacterium</taxon>
    </lineage>
</organism>
<dbReference type="InterPro" id="IPR026029">
    <property type="entry name" value="MLI_dom"/>
</dbReference>
<accession>A0A552UEQ8</accession>
<sequence length="92" mass="10125">MLYHVKIQIDQQALGFDAQREQIASADAAQALELKEAGALKALWRRADAGGSIFVVEAEDHQALASILQGMPIFEYLKNIEVTPIYAHPTFA</sequence>
<evidence type="ECO:0000313" key="2">
    <source>
        <dbReference type="EMBL" id="TRW16710.1"/>
    </source>
</evidence>
<keyword evidence="3" id="KW-1185">Reference proteome</keyword>
<dbReference type="Gene3D" id="3.30.70.1060">
    <property type="entry name" value="Dimeric alpha+beta barrel"/>
    <property type="match status" value="1"/>
</dbReference>
<dbReference type="OrthoDB" id="2889526at2"/>
<dbReference type="AlphaFoldDB" id="A0A552UEQ8"/>
<evidence type="ECO:0000259" key="1">
    <source>
        <dbReference type="Pfam" id="PF02426"/>
    </source>
</evidence>
<name>A0A552UEQ8_9SPHN</name>
<protein>
    <recommendedName>
        <fullName evidence="1">Muconolactone isomerase domain-containing protein</fullName>
    </recommendedName>
</protein>
<dbReference type="EMBL" id="VJWA01000001">
    <property type="protein sequence ID" value="TRW16710.1"/>
    <property type="molecule type" value="Genomic_DNA"/>
</dbReference>
<gene>
    <name evidence="2" type="ORF">FMM06_00385</name>
</gene>
<reference evidence="2 3" key="1">
    <citation type="submission" date="2019-07" db="EMBL/GenBank/DDBJ databases">
        <title>Novel species isolated from glacier.</title>
        <authorList>
            <person name="Liu Q."/>
            <person name="Xin Y.-H."/>
        </authorList>
    </citation>
    <scope>NUCLEOTIDE SEQUENCE [LARGE SCALE GENOMIC DNA]</scope>
    <source>
        <strain evidence="2 3">LB1R16</strain>
    </source>
</reference>
<dbReference type="RefSeq" id="WP_143554254.1">
    <property type="nucleotide sequence ID" value="NZ_VJWA01000001.1"/>
</dbReference>
<dbReference type="SUPFAM" id="SSF54909">
    <property type="entry name" value="Dimeric alpha+beta barrel"/>
    <property type="match status" value="1"/>
</dbReference>
<dbReference type="InterPro" id="IPR011008">
    <property type="entry name" value="Dimeric_a/b-barrel"/>
</dbReference>